<name>A0A9P5HBP4_9HYPO</name>
<evidence type="ECO:0000313" key="3">
    <source>
        <dbReference type="EMBL" id="KAF7549886.1"/>
    </source>
</evidence>
<evidence type="ECO:0000259" key="2">
    <source>
        <dbReference type="Pfam" id="PF26640"/>
    </source>
</evidence>
<sequence length="550" mass="62961">MRLINVHTLRLEEFDNPALVPDYAILSHRWGDEEVSFEDMKDLAVAQTKTASFSKILGTCEAARVQGPQYIWVDTCCIDKSSSAELSEAINSMFRWYRKAQFCVAFLSDLPVGRQLYWASDELRNCCWFSRGWTLQELIAPKEVIFYDAGWNILGTKYDSAEMLETITGIDKEVLKGHKALAEISVAQRMSWAAKRKTTRVEDKAYCLLGMFNVNMSMIYGEGGSRAFARLQEEILKKTTDLSLFAWKAAEDSGHRGILAESPAEFLECGKINLNDSQFGFREEISITNKGVKVHTSLELTQESIYFMSLRCFELDKGLARKMGIYLKRVSDTYFRQWPSCVVKDKGIPRGGSLPIYLALTGGSDDIHSLVANNNRLIRISFGQDTDKYRTHSIKAVPEAFWHADENSFSAQHYHRFYCLIRFSVTSRALARLLFVEESTVFVLVCKLENTRVCLTLYTEKDKRSWEPGVIDPFTRMEEYDPTGDPFSLDALSRGEREVRRRYQKHNNPAHDYEVKASLGESHPFLYTICIRVEAMNDDFCIIHDGDLVR</sequence>
<evidence type="ECO:0000259" key="1">
    <source>
        <dbReference type="Pfam" id="PF06985"/>
    </source>
</evidence>
<reference evidence="3" key="1">
    <citation type="submission" date="2020-03" db="EMBL/GenBank/DDBJ databases">
        <title>Draft Genome Sequence of Cylindrodendrum hubeiense.</title>
        <authorList>
            <person name="Buettner E."/>
            <person name="Kellner H."/>
        </authorList>
    </citation>
    <scope>NUCLEOTIDE SEQUENCE</scope>
    <source>
        <strain evidence="3">IHI 201604</strain>
    </source>
</reference>
<dbReference type="PANTHER" id="PTHR10622:SF12">
    <property type="entry name" value="HET DOMAIN-CONTAINING PROTEIN"/>
    <property type="match status" value="1"/>
</dbReference>
<dbReference type="Pfam" id="PF06985">
    <property type="entry name" value="HET"/>
    <property type="match status" value="1"/>
</dbReference>
<evidence type="ECO:0008006" key="5">
    <source>
        <dbReference type="Google" id="ProtNLM"/>
    </source>
</evidence>
<dbReference type="InterPro" id="IPR058525">
    <property type="entry name" value="DUF8212"/>
</dbReference>
<dbReference type="EMBL" id="JAANBB010000111">
    <property type="protein sequence ID" value="KAF7549886.1"/>
    <property type="molecule type" value="Genomic_DNA"/>
</dbReference>
<dbReference type="OrthoDB" id="20872at2759"/>
<dbReference type="InterPro" id="IPR010730">
    <property type="entry name" value="HET"/>
</dbReference>
<gene>
    <name evidence="3" type="ORF">G7Z17_g6080</name>
</gene>
<dbReference type="AlphaFoldDB" id="A0A9P5HBP4"/>
<comment type="caution">
    <text evidence="3">The sequence shown here is derived from an EMBL/GenBank/DDBJ whole genome shotgun (WGS) entry which is preliminary data.</text>
</comment>
<feature type="domain" description="DUF8212" evidence="2">
    <location>
        <begin position="226"/>
        <end position="250"/>
    </location>
</feature>
<accession>A0A9P5HBP4</accession>
<protein>
    <recommendedName>
        <fullName evidence="5">Heterokaryon incompatibility domain-containing protein</fullName>
    </recommendedName>
</protein>
<dbReference type="Proteomes" id="UP000722485">
    <property type="component" value="Unassembled WGS sequence"/>
</dbReference>
<evidence type="ECO:0000313" key="4">
    <source>
        <dbReference type="Proteomes" id="UP000722485"/>
    </source>
</evidence>
<dbReference type="Pfam" id="PF26640">
    <property type="entry name" value="DUF8212"/>
    <property type="match status" value="1"/>
</dbReference>
<keyword evidence="4" id="KW-1185">Reference proteome</keyword>
<organism evidence="3 4">
    <name type="scientific">Cylindrodendrum hubeiense</name>
    <dbReference type="NCBI Taxonomy" id="595255"/>
    <lineage>
        <taxon>Eukaryota</taxon>
        <taxon>Fungi</taxon>
        <taxon>Dikarya</taxon>
        <taxon>Ascomycota</taxon>
        <taxon>Pezizomycotina</taxon>
        <taxon>Sordariomycetes</taxon>
        <taxon>Hypocreomycetidae</taxon>
        <taxon>Hypocreales</taxon>
        <taxon>Nectriaceae</taxon>
        <taxon>Cylindrodendrum</taxon>
    </lineage>
</organism>
<dbReference type="PANTHER" id="PTHR10622">
    <property type="entry name" value="HET DOMAIN-CONTAINING PROTEIN"/>
    <property type="match status" value="1"/>
</dbReference>
<feature type="domain" description="Heterokaryon incompatibility" evidence="1">
    <location>
        <begin position="23"/>
        <end position="108"/>
    </location>
</feature>
<proteinExistence type="predicted"/>